<evidence type="ECO:0000313" key="2">
    <source>
        <dbReference type="Proteomes" id="UP000235392"/>
    </source>
</evidence>
<gene>
    <name evidence="1" type="ORF">PCASD_23221</name>
</gene>
<organism evidence="1 2">
    <name type="scientific">Puccinia coronata f. sp. avenae</name>
    <dbReference type="NCBI Taxonomy" id="200324"/>
    <lineage>
        <taxon>Eukaryota</taxon>
        <taxon>Fungi</taxon>
        <taxon>Dikarya</taxon>
        <taxon>Basidiomycota</taxon>
        <taxon>Pucciniomycotina</taxon>
        <taxon>Pucciniomycetes</taxon>
        <taxon>Pucciniales</taxon>
        <taxon>Pucciniaceae</taxon>
        <taxon>Puccinia</taxon>
    </lineage>
</organism>
<sequence length="295" mass="32732">MAGIYLPKIPLLITFHTAHVTSKKENHRTVSAQAVDPNHPSGSSFHDQIPQHEVILPPQPLSQLVDLDCVTIAIISSIKGQIKEANLLLADGSNYTVWSDFIDKRMQDALNHPYYLHGCSINKLHTPFSSRLLTTPYVVPWDAWTPSMIRGMTSDTGSTLSSGHSTHLNDILEKMELCHLDFSWDCVAQLVLQVGLSSNATLATEFNQRIEVLIKLGRPNSSIPFDMLVRQVDIIHRQQAFDKNPSALPHQNPPVILQAELAIVQNTIPVNAPLLPDLNNTPDEVDLLTIQVGRC</sequence>
<protein>
    <submittedName>
        <fullName evidence="1">Uncharacterized protein</fullName>
    </submittedName>
</protein>
<dbReference type="Proteomes" id="UP000235392">
    <property type="component" value="Unassembled WGS sequence"/>
</dbReference>
<dbReference type="EMBL" id="PGCI01000805">
    <property type="protein sequence ID" value="PLW15127.1"/>
    <property type="molecule type" value="Genomic_DNA"/>
</dbReference>
<dbReference type="AlphaFoldDB" id="A0A2N5SPE5"/>
<comment type="caution">
    <text evidence="1">The sequence shown here is derived from an EMBL/GenBank/DDBJ whole genome shotgun (WGS) entry which is preliminary data.</text>
</comment>
<name>A0A2N5SPE5_9BASI</name>
<proteinExistence type="predicted"/>
<reference evidence="1 2" key="1">
    <citation type="submission" date="2017-11" db="EMBL/GenBank/DDBJ databases">
        <title>De novo assembly and phasing of dikaryotic genomes from two isolates of Puccinia coronata f. sp. avenae, the causal agent of oat crown rust.</title>
        <authorList>
            <person name="Miller M.E."/>
            <person name="Zhang Y."/>
            <person name="Omidvar V."/>
            <person name="Sperschneider J."/>
            <person name="Schwessinger B."/>
            <person name="Raley C."/>
            <person name="Palmer J.M."/>
            <person name="Garnica D."/>
            <person name="Upadhyaya N."/>
            <person name="Rathjen J."/>
            <person name="Taylor J.M."/>
            <person name="Park R.F."/>
            <person name="Dodds P.N."/>
            <person name="Hirsch C.D."/>
            <person name="Kianian S.F."/>
            <person name="Figueroa M."/>
        </authorList>
    </citation>
    <scope>NUCLEOTIDE SEQUENCE [LARGE SCALE GENOMIC DNA]</scope>
    <source>
        <strain evidence="1">12SD80</strain>
    </source>
</reference>
<evidence type="ECO:0000313" key="1">
    <source>
        <dbReference type="EMBL" id="PLW15127.1"/>
    </source>
</evidence>
<accession>A0A2N5SPE5</accession>